<accession>A0A1Y1RM64</accession>
<evidence type="ECO:0000256" key="1">
    <source>
        <dbReference type="SAM" id="Coils"/>
    </source>
</evidence>
<evidence type="ECO:0000313" key="3">
    <source>
        <dbReference type="Proteomes" id="UP000192359"/>
    </source>
</evidence>
<proteinExistence type="predicted"/>
<dbReference type="EMBL" id="LXWF01000043">
    <property type="protein sequence ID" value="ORC15521.1"/>
    <property type="molecule type" value="Genomic_DNA"/>
</dbReference>
<evidence type="ECO:0000313" key="2">
    <source>
        <dbReference type="EMBL" id="ORC15521.1"/>
    </source>
</evidence>
<protein>
    <submittedName>
        <fullName evidence="2">Uncharacterized protein</fullName>
    </submittedName>
</protein>
<dbReference type="Proteomes" id="UP000192359">
    <property type="component" value="Unassembled WGS sequence"/>
</dbReference>
<comment type="caution">
    <text evidence="2">The sequence shown here is derived from an EMBL/GenBank/DDBJ whole genome shotgun (WGS) entry which is preliminary data.</text>
</comment>
<keyword evidence="1" id="KW-0175">Coiled coil</keyword>
<sequence>MWIQREGDSSRATERVKRYIPKYWKWIFAKGYGWSDTSSISRNYISQAEIDALDGLASKPINNLGDPSICSLEHICQVLPHLIEEVKQDYELSEPLRQYVTTVLVHAYGVLSIADRSSTFDQQNALSNLVSALKLAELQVKDEQRKKRWETAASLVFTVLVTSFLTAAGEGAYSVLVSPSEQKLQELTSEILELEDDVVDAEVVEDEVLPREETDS</sequence>
<dbReference type="RefSeq" id="WP_083093459.1">
    <property type="nucleotide sequence ID" value="NZ_LXWF01000043.1"/>
</dbReference>
<dbReference type="AlphaFoldDB" id="A0A1Y1RM64"/>
<organism evidence="2 3">
    <name type="scientific">Rothia nasimurium</name>
    <dbReference type="NCBI Taxonomy" id="85336"/>
    <lineage>
        <taxon>Bacteria</taxon>
        <taxon>Bacillati</taxon>
        <taxon>Actinomycetota</taxon>
        <taxon>Actinomycetes</taxon>
        <taxon>Micrococcales</taxon>
        <taxon>Micrococcaceae</taxon>
        <taxon>Rothia</taxon>
    </lineage>
</organism>
<reference evidence="2 3" key="1">
    <citation type="submission" date="2016-05" db="EMBL/GenBank/DDBJ databases">
        <title>Draft genome sequence of a porcine commensal Rothia nasimurium.</title>
        <authorList>
            <person name="Gaiser R.A."/>
            <person name="Van Baarlen P."/>
            <person name="Wells J.M."/>
        </authorList>
    </citation>
    <scope>NUCLEOTIDE SEQUENCE [LARGE SCALE GENOMIC DNA]</scope>
    <source>
        <strain evidence="2 3">PT-32</strain>
    </source>
</reference>
<gene>
    <name evidence="2" type="ORF">A7979_07260</name>
</gene>
<keyword evidence="3" id="KW-1185">Reference proteome</keyword>
<feature type="coiled-coil region" evidence="1">
    <location>
        <begin position="177"/>
        <end position="204"/>
    </location>
</feature>
<name>A0A1Y1RM64_9MICC</name>